<comment type="catalytic activity">
    <reaction evidence="8">
        <text>L-tyrosyl-[protein] + ATP = O-(5'-adenylyl)-L-tyrosyl-[protein] + diphosphate</text>
        <dbReference type="Rhea" id="RHEA:54288"/>
        <dbReference type="Rhea" id="RHEA-COMP:10136"/>
        <dbReference type="Rhea" id="RHEA-COMP:13846"/>
        <dbReference type="ChEBI" id="CHEBI:30616"/>
        <dbReference type="ChEBI" id="CHEBI:33019"/>
        <dbReference type="ChEBI" id="CHEBI:46858"/>
        <dbReference type="ChEBI" id="CHEBI:83624"/>
        <dbReference type="EC" id="2.7.7.108"/>
    </reaction>
</comment>
<evidence type="ECO:0000313" key="9">
    <source>
        <dbReference type="EMBL" id="TDG15385.1"/>
    </source>
</evidence>
<evidence type="ECO:0000256" key="4">
    <source>
        <dbReference type="ARBA" id="ARBA00022723"/>
    </source>
</evidence>
<feature type="binding site" evidence="8">
    <location>
        <position position="89"/>
    </location>
    <ligand>
        <name>ATP</name>
        <dbReference type="ChEBI" id="CHEBI:30616"/>
    </ligand>
</feature>
<sequence>MGPIPFDNTYARLPEEFYTRLPPTAVATPGLIAVNRPLAGELGIDPGWLASAEGVAAIAGNHLPEGAEPLAAVYAGHQFGSYNPQLGDGRAILLGEVLDEQGKRFDIQLKGAGPTPYSRGGDGRSPLGPVLREYLLSEAMYALGVPTTRALAAVTTGEQVARDRFLPGAILARVAASHIRIGTFQFFAARQDPDTLATLVDYTLQRHYPERANADNPALALLQAVIAAQAALIPRWQLLGFIHGVMNTDNMLVSGETIDYGPCAFIDDFDPAKVFSSIDHGGRYAYRNQPGIAHWNLAVLAQALLPVLHNDQETAVALAQAAVDDFPSLFEAAHLRGLADKLGLDEIRDADRPLVDELFELMSGGQVDFTLCFRRLFDLATEPEQPVAELFEFPDSFIPWLSRWRQRLDADQLTPETRTRRMDRANPAFIPRNHLVEAAIRAAEDEGDFGPFEKLLDRVTHPSPFAPEYREYALPPGPEETVSRTFCGT</sequence>
<evidence type="ECO:0000256" key="7">
    <source>
        <dbReference type="ARBA" id="ARBA00022842"/>
    </source>
</evidence>
<feature type="binding site" evidence="8">
    <location>
        <position position="90"/>
    </location>
    <ligand>
        <name>ATP</name>
        <dbReference type="ChEBI" id="CHEBI:30616"/>
    </ligand>
</feature>
<keyword evidence="3 8" id="KW-0548">Nucleotidyltransferase</keyword>
<dbReference type="GO" id="GO:0030145">
    <property type="term" value="F:manganese ion binding"/>
    <property type="evidence" value="ECO:0007669"/>
    <property type="project" value="UniProtKB-UniRule"/>
</dbReference>
<keyword evidence="5 8" id="KW-0547">Nucleotide-binding</keyword>
<keyword evidence="7 8" id="KW-0460">Magnesium</keyword>
<organism evidence="9 10">
    <name type="scientific">Seongchinamella unica</name>
    <dbReference type="NCBI Taxonomy" id="2547392"/>
    <lineage>
        <taxon>Bacteria</taxon>
        <taxon>Pseudomonadati</taxon>
        <taxon>Pseudomonadota</taxon>
        <taxon>Gammaproteobacteria</taxon>
        <taxon>Cellvibrionales</taxon>
        <taxon>Halieaceae</taxon>
        <taxon>Seongchinamella</taxon>
    </lineage>
</organism>
<comment type="catalytic activity">
    <reaction evidence="8">
        <text>L-seryl-[protein] + UTP = O-(5'-uridylyl)-L-seryl-[protein] + diphosphate</text>
        <dbReference type="Rhea" id="RHEA:64604"/>
        <dbReference type="Rhea" id="RHEA-COMP:9863"/>
        <dbReference type="Rhea" id="RHEA-COMP:16635"/>
        <dbReference type="ChEBI" id="CHEBI:29999"/>
        <dbReference type="ChEBI" id="CHEBI:33019"/>
        <dbReference type="ChEBI" id="CHEBI:46398"/>
        <dbReference type="ChEBI" id="CHEBI:156051"/>
    </reaction>
</comment>
<keyword evidence="8" id="KW-0464">Manganese</keyword>
<comment type="cofactor">
    <cofactor evidence="8">
        <name>Mg(2+)</name>
        <dbReference type="ChEBI" id="CHEBI:18420"/>
    </cofactor>
    <cofactor evidence="8">
        <name>Mn(2+)</name>
        <dbReference type="ChEBI" id="CHEBI:29035"/>
    </cofactor>
</comment>
<evidence type="ECO:0000256" key="5">
    <source>
        <dbReference type="ARBA" id="ARBA00022741"/>
    </source>
</evidence>
<feature type="binding site" evidence="8">
    <location>
        <position position="250"/>
    </location>
    <ligand>
        <name>Mg(2+)</name>
        <dbReference type="ChEBI" id="CHEBI:18420"/>
    </ligand>
</feature>
<dbReference type="PANTHER" id="PTHR32057">
    <property type="entry name" value="PROTEIN ADENYLYLTRANSFERASE SELO, MITOCHONDRIAL"/>
    <property type="match status" value="1"/>
</dbReference>
<feature type="binding site" evidence="8">
    <location>
        <position position="173"/>
    </location>
    <ligand>
        <name>ATP</name>
        <dbReference type="ChEBI" id="CHEBI:30616"/>
    </ligand>
</feature>
<dbReference type="NCBIfam" id="NF000658">
    <property type="entry name" value="PRK00029.1"/>
    <property type="match status" value="1"/>
</dbReference>
<comment type="catalytic activity">
    <reaction evidence="8">
        <text>L-threonyl-[protein] + ATP = 3-O-(5'-adenylyl)-L-threonyl-[protein] + diphosphate</text>
        <dbReference type="Rhea" id="RHEA:54292"/>
        <dbReference type="Rhea" id="RHEA-COMP:11060"/>
        <dbReference type="Rhea" id="RHEA-COMP:13847"/>
        <dbReference type="ChEBI" id="CHEBI:30013"/>
        <dbReference type="ChEBI" id="CHEBI:30616"/>
        <dbReference type="ChEBI" id="CHEBI:33019"/>
        <dbReference type="ChEBI" id="CHEBI:138113"/>
        <dbReference type="EC" id="2.7.7.108"/>
    </reaction>
</comment>
<feature type="binding site" evidence="8">
    <location>
        <position position="110"/>
    </location>
    <ligand>
        <name>ATP</name>
        <dbReference type="ChEBI" id="CHEBI:30616"/>
    </ligand>
</feature>
<dbReference type="HAMAP" id="MF_00692">
    <property type="entry name" value="SelO"/>
    <property type="match status" value="1"/>
</dbReference>
<dbReference type="GO" id="GO:0070733">
    <property type="term" value="F:AMPylase activity"/>
    <property type="evidence" value="ECO:0007669"/>
    <property type="project" value="UniProtKB-EC"/>
</dbReference>
<feature type="binding site" evidence="8">
    <location>
        <position position="87"/>
    </location>
    <ligand>
        <name>ATP</name>
        <dbReference type="ChEBI" id="CHEBI:30616"/>
    </ligand>
</feature>
<evidence type="ECO:0000256" key="1">
    <source>
        <dbReference type="ARBA" id="ARBA00009747"/>
    </source>
</evidence>
<dbReference type="EC" id="2.7.7.108" evidence="8"/>
<dbReference type="EC" id="2.7.7.-" evidence="8"/>
<keyword evidence="6 8" id="KW-0067">ATP-binding</keyword>
<comment type="catalytic activity">
    <reaction evidence="8">
        <text>L-tyrosyl-[protein] + UTP = O-(5'-uridylyl)-L-tyrosyl-[protein] + diphosphate</text>
        <dbReference type="Rhea" id="RHEA:83887"/>
        <dbReference type="Rhea" id="RHEA-COMP:10136"/>
        <dbReference type="Rhea" id="RHEA-COMP:20238"/>
        <dbReference type="ChEBI" id="CHEBI:33019"/>
        <dbReference type="ChEBI" id="CHEBI:46398"/>
        <dbReference type="ChEBI" id="CHEBI:46858"/>
        <dbReference type="ChEBI" id="CHEBI:90602"/>
    </reaction>
</comment>
<dbReference type="PANTHER" id="PTHR32057:SF14">
    <property type="entry name" value="PROTEIN ADENYLYLTRANSFERASE SELO, MITOCHONDRIAL"/>
    <property type="match status" value="1"/>
</dbReference>
<evidence type="ECO:0000256" key="3">
    <source>
        <dbReference type="ARBA" id="ARBA00022695"/>
    </source>
</evidence>
<evidence type="ECO:0000256" key="8">
    <source>
        <dbReference type="HAMAP-Rule" id="MF_00692"/>
    </source>
</evidence>
<comment type="caution">
    <text evidence="9">The sequence shown here is derived from an EMBL/GenBank/DDBJ whole genome shotgun (WGS) entry which is preliminary data.</text>
</comment>
<protein>
    <recommendedName>
        <fullName evidence="8">Protein nucleotidyltransferase YdiU</fullName>
        <ecNumber evidence="8">2.7.7.-</ecNumber>
    </recommendedName>
    <alternativeName>
        <fullName evidence="8">Protein adenylyltransferase YdiU</fullName>
        <ecNumber evidence="8">2.7.7.108</ecNumber>
    </alternativeName>
    <alternativeName>
        <fullName evidence="8">Protein uridylyltransferase YdiU</fullName>
        <ecNumber evidence="8">2.7.7.-</ecNumber>
    </alternativeName>
</protein>
<feature type="binding site" evidence="8">
    <location>
        <position position="180"/>
    </location>
    <ligand>
        <name>ATP</name>
        <dbReference type="ChEBI" id="CHEBI:30616"/>
    </ligand>
</feature>
<proteinExistence type="inferred from homology"/>
<keyword evidence="10" id="KW-1185">Reference proteome</keyword>
<feature type="binding site" evidence="8">
    <location>
        <position position="259"/>
    </location>
    <ligand>
        <name>Mg(2+)</name>
        <dbReference type="ChEBI" id="CHEBI:18420"/>
    </ligand>
</feature>
<dbReference type="GO" id="GO:0005524">
    <property type="term" value="F:ATP binding"/>
    <property type="evidence" value="ECO:0007669"/>
    <property type="project" value="UniProtKB-UniRule"/>
</dbReference>
<dbReference type="Proteomes" id="UP000295554">
    <property type="component" value="Unassembled WGS sequence"/>
</dbReference>
<dbReference type="EMBL" id="SMSE01000001">
    <property type="protein sequence ID" value="TDG15385.1"/>
    <property type="molecule type" value="Genomic_DNA"/>
</dbReference>
<feature type="binding site" evidence="8">
    <location>
        <position position="259"/>
    </location>
    <ligand>
        <name>ATP</name>
        <dbReference type="ChEBI" id="CHEBI:30616"/>
    </ligand>
</feature>
<feature type="binding site" evidence="8">
    <location>
        <position position="122"/>
    </location>
    <ligand>
        <name>ATP</name>
        <dbReference type="ChEBI" id="CHEBI:30616"/>
    </ligand>
</feature>
<name>A0A4V2ZXK4_9GAMM</name>
<dbReference type="RefSeq" id="WP_133209735.1">
    <property type="nucleotide sequence ID" value="NZ_SMSE01000001.1"/>
</dbReference>
<comment type="similarity">
    <text evidence="1 8">Belongs to the SELO family.</text>
</comment>
<comment type="catalytic activity">
    <reaction evidence="8">
        <text>L-seryl-[protein] + ATP = 3-O-(5'-adenylyl)-L-seryl-[protein] + diphosphate</text>
        <dbReference type="Rhea" id="RHEA:58120"/>
        <dbReference type="Rhea" id="RHEA-COMP:9863"/>
        <dbReference type="Rhea" id="RHEA-COMP:15073"/>
        <dbReference type="ChEBI" id="CHEBI:29999"/>
        <dbReference type="ChEBI" id="CHEBI:30616"/>
        <dbReference type="ChEBI" id="CHEBI:33019"/>
        <dbReference type="ChEBI" id="CHEBI:142516"/>
        <dbReference type="EC" id="2.7.7.108"/>
    </reaction>
</comment>
<feature type="active site" description="Proton acceptor" evidence="8">
    <location>
        <position position="249"/>
    </location>
</feature>
<evidence type="ECO:0000313" key="10">
    <source>
        <dbReference type="Proteomes" id="UP000295554"/>
    </source>
</evidence>
<dbReference type="GO" id="GO:0000287">
    <property type="term" value="F:magnesium ion binding"/>
    <property type="evidence" value="ECO:0007669"/>
    <property type="project" value="UniProtKB-UniRule"/>
</dbReference>
<keyword evidence="2 8" id="KW-0808">Transferase</keyword>
<dbReference type="InterPro" id="IPR003846">
    <property type="entry name" value="SelO"/>
</dbReference>
<dbReference type="AlphaFoldDB" id="A0A4V2ZXK4"/>
<reference evidence="9 10" key="1">
    <citation type="submission" date="2019-03" db="EMBL/GenBank/DDBJ databases">
        <title>Seongchinamella monodicae gen. nov., sp. nov., a novel member of the Gammaproteobacteria isolated from a tidal mudflat of beach.</title>
        <authorList>
            <person name="Yang H.G."/>
            <person name="Kang J.W."/>
            <person name="Lee S.D."/>
        </authorList>
    </citation>
    <scope>NUCLEOTIDE SEQUENCE [LARGE SCALE GENOMIC DNA]</scope>
    <source>
        <strain evidence="9 10">GH4-78</strain>
    </source>
</reference>
<evidence type="ECO:0000256" key="6">
    <source>
        <dbReference type="ARBA" id="ARBA00022840"/>
    </source>
</evidence>
<keyword evidence="4 8" id="KW-0479">Metal-binding</keyword>
<comment type="catalytic activity">
    <reaction evidence="8">
        <text>L-histidyl-[protein] + UTP = N(tele)-(5'-uridylyl)-L-histidyl-[protein] + diphosphate</text>
        <dbReference type="Rhea" id="RHEA:83891"/>
        <dbReference type="Rhea" id="RHEA-COMP:9745"/>
        <dbReference type="Rhea" id="RHEA-COMP:20239"/>
        <dbReference type="ChEBI" id="CHEBI:29979"/>
        <dbReference type="ChEBI" id="CHEBI:33019"/>
        <dbReference type="ChEBI" id="CHEBI:46398"/>
        <dbReference type="ChEBI" id="CHEBI:233474"/>
    </reaction>
</comment>
<comment type="function">
    <text evidence="8">Nucleotidyltransferase involved in the post-translational modification of proteins. It can catalyze the addition of adenosine monophosphate (AMP) or uridine monophosphate (UMP) to a protein, resulting in modifications known as AMPylation and UMPylation.</text>
</comment>
<gene>
    <name evidence="8" type="primary">ydiU</name>
    <name evidence="8" type="synonym">selO</name>
    <name evidence="9" type="ORF">E2F43_03905</name>
</gene>
<dbReference type="Pfam" id="PF02696">
    <property type="entry name" value="SelO"/>
    <property type="match status" value="1"/>
</dbReference>
<evidence type="ECO:0000256" key="2">
    <source>
        <dbReference type="ARBA" id="ARBA00022679"/>
    </source>
</evidence>
<accession>A0A4V2ZXK4</accession>
<feature type="binding site" evidence="8">
    <location>
        <position position="123"/>
    </location>
    <ligand>
        <name>ATP</name>
        <dbReference type="ChEBI" id="CHEBI:30616"/>
    </ligand>
</feature>
<dbReference type="OrthoDB" id="9776281at2"/>